<dbReference type="Gene3D" id="3.90.1410.10">
    <property type="entry name" value="set domain protein methyltransferase, domain 1"/>
    <property type="match status" value="1"/>
</dbReference>
<name>A0AAN6RPP1_9PEZI</name>
<dbReference type="SUPFAM" id="SSF82199">
    <property type="entry name" value="SET domain"/>
    <property type="match status" value="1"/>
</dbReference>
<dbReference type="InterPro" id="IPR050600">
    <property type="entry name" value="SETD3_SETD6_MTase"/>
</dbReference>
<gene>
    <name evidence="1" type="ORF">C8A05DRAFT_19674</name>
</gene>
<dbReference type="PANTHER" id="PTHR13271:SF137">
    <property type="entry name" value="SET DOMAIN-CONTAINING PROTEIN"/>
    <property type="match status" value="1"/>
</dbReference>
<dbReference type="PANTHER" id="PTHR13271">
    <property type="entry name" value="UNCHARACTERIZED PUTATIVE METHYLTRANSFERASE"/>
    <property type="match status" value="1"/>
</dbReference>
<dbReference type="AlphaFoldDB" id="A0AAN6RPP1"/>
<evidence type="ECO:0008006" key="3">
    <source>
        <dbReference type="Google" id="ProtNLM"/>
    </source>
</evidence>
<evidence type="ECO:0000313" key="2">
    <source>
        <dbReference type="Proteomes" id="UP001303889"/>
    </source>
</evidence>
<reference evidence="1" key="2">
    <citation type="submission" date="2023-05" db="EMBL/GenBank/DDBJ databases">
        <authorList>
            <consortium name="Lawrence Berkeley National Laboratory"/>
            <person name="Steindorff A."/>
            <person name="Hensen N."/>
            <person name="Bonometti L."/>
            <person name="Westerberg I."/>
            <person name="Brannstrom I.O."/>
            <person name="Guillou S."/>
            <person name="Cros-Aarteil S."/>
            <person name="Calhoun S."/>
            <person name="Haridas S."/>
            <person name="Kuo A."/>
            <person name="Mondo S."/>
            <person name="Pangilinan J."/>
            <person name="Riley R."/>
            <person name="Labutti K."/>
            <person name="Andreopoulos B."/>
            <person name="Lipzen A."/>
            <person name="Chen C."/>
            <person name="Yanf M."/>
            <person name="Daum C."/>
            <person name="Ng V."/>
            <person name="Clum A."/>
            <person name="Ohm R."/>
            <person name="Martin F."/>
            <person name="Silar P."/>
            <person name="Natvig D."/>
            <person name="Lalanne C."/>
            <person name="Gautier V."/>
            <person name="Ament-Velasquez S.L."/>
            <person name="Kruys A."/>
            <person name="Hutchinson M.I."/>
            <person name="Powell A.J."/>
            <person name="Barry K."/>
            <person name="Miller A.N."/>
            <person name="Grigoriev I.V."/>
            <person name="Debuchy R."/>
            <person name="Gladieux P."/>
            <person name="Thoren M.H."/>
            <person name="Johannesson H."/>
        </authorList>
    </citation>
    <scope>NUCLEOTIDE SEQUENCE</scope>
    <source>
        <strain evidence="1">CBS 103.79</strain>
    </source>
</reference>
<sequence length="351" mass="39834">MEASTWILPPATKQCTLTPSSSRRTPPSIFTTEPAHRSASILRLPTCRPPKAVRSLHSVPEDVLTRLAPDVSIHALLAAELALDKSPDLALWKAVLPTLSDFEVTMPFMWHHDLQDLLPQPARDIVRRQQARFSRDWESVSKAFPAMCRGEYLYVWFVINTRTFYYVTAQMEAYPPDDRLALLPVADLFNHAAGGCRVSFTPGGRFSICTDRAYRAGEEDYISYSEYSNDFLLAEYGFVLEENRWDQVSLQDLLLPKLDMTRDCLGPFTLSADNLGCRKTHVALRLLCCTQEEWQWFVDVEEDHGPTCQKKVDVLLIQLLHDLLDGAKKMLEDIGEMSIGQSVQRELLAGR</sequence>
<organism evidence="1 2">
    <name type="scientific">Staphylotrichum tortipilum</name>
    <dbReference type="NCBI Taxonomy" id="2831512"/>
    <lineage>
        <taxon>Eukaryota</taxon>
        <taxon>Fungi</taxon>
        <taxon>Dikarya</taxon>
        <taxon>Ascomycota</taxon>
        <taxon>Pezizomycotina</taxon>
        <taxon>Sordariomycetes</taxon>
        <taxon>Sordariomycetidae</taxon>
        <taxon>Sordariales</taxon>
        <taxon>Chaetomiaceae</taxon>
        <taxon>Staphylotrichum</taxon>
    </lineage>
</organism>
<accession>A0AAN6RPP1</accession>
<proteinExistence type="predicted"/>
<dbReference type="Proteomes" id="UP001303889">
    <property type="component" value="Unassembled WGS sequence"/>
</dbReference>
<evidence type="ECO:0000313" key="1">
    <source>
        <dbReference type="EMBL" id="KAK3897591.1"/>
    </source>
</evidence>
<protein>
    <recommendedName>
        <fullName evidence="3">SET domain-containing protein</fullName>
    </recommendedName>
</protein>
<keyword evidence="2" id="KW-1185">Reference proteome</keyword>
<comment type="caution">
    <text evidence="1">The sequence shown here is derived from an EMBL/GenBank/DDBJ whole genome shotgun (WGS) entry which is preliminary data.</text>
</comment>
<dbReference type="EMBL" id="MU856122">
    <property type="protein sequence ID" value="KAK3897591.1"/>
    <property type="molecule type" value="Genomic_DNA"/>
</dbReference>
<dbReference type="GO" id="GO:0016279">
    <property type="term" value="F:protein-lysine N-methyltransferase activity"/>
    <property type="evidence" value="ECO:0007669"/>
    <property type="project" value="TreeGrafter"/>
</dbReference>
<dbReference type="InterPro" id="IPR046341">
    <property type="entry name" value="SET_dom_sf"/>
</dbReference>
<reference evidence="1" key="1">
    <citation type="journal article" date="2023" name="Mol. Phylogenet. Evol.">
        <title>Genome-scale phylogeny and comparative genomics of the fungal order Sordariales.</title>
        <authorList>
            <person name="Hensen N."/>
            <person name="Bonometti L."/>
            <person name="Westerberg I."/>
            <person name="Brannstrom I.O."/>
            <person name="Guillou S."/>
            <person name="Cros-Aarteil S."/>
            <person name="Calhoun S."/>
            <person name="Haridas S."/>
            <person name="Kuo A."/>
            <person name="Mondo S."/>
            <person name="Pangilinan J."/>
            <person name="Riley R."/>
            <person name="LaButti K."/>
            <person name="Andreopoulos B."/>
            <person name="Lipzen A."/>
            <person name="Chen C."/>
            <person name="Yan M."/>
            <person name="Daum C."/>
            <person name="Ng V."/>
            <person name="Clum A."/>
            <person name="Steindorff A."/>
            <person name="Ohm R.A."/>
            <person name="Martin F."/>
            <person name="Silar P."/>
            <person name="Natvig D.O."/>
            <person name="Lalanne C."/>
            <person name="Gautier V."/>
            <person name="Ament-Velasquez S.L."/>
            <person name="Kruys A."/>
            <person name="Hutchinson M.I."/>
            <person name="Powell A.J."/>
            <person name="Barry K."/>
            <person name="Miller A.N."/>
            <person name="Grigoriev I.V."/>
            <person name="Debuchy R."/>
            <person name="Gladieux P."/>
            <person name="Hiltunen Thoren M."/>
            <person name="Johannesson H."/>
        </authorList>
    </citation>
    <scope>NUCLEOTIDE SEQUENCE</scope>
    <source>
        <strain evidence="1">CBS 103.79</strain>
    </source>
</reference>